<dbReference type="PANTHER" id="PTHR19818">
    <property type="entry name" value="ZINC FINGER PROTEIN ZIC AND GLI"/>
    <property type="match status" value="1"/>
</dbReference>
<dbReference type="InterPro" id="IPR036236">
    <property type="entry name" value="Znf_C2H2_sf"/>
</dbReference>
<feature type="domain" description="C2H2-type" evidence="8">
    <location>
        <begin position="264"/>
        <end position="291"/>
    </location>
</feature>
<reference evidence="9 10" key="1">
    <citation type="submission" date="2018-09" db="EMBL/GenBank/DDBJ databases">
        <title>Genomic investigation of the strawberry pathogen Phytophthora fragariae indicates pathogenicity is determined by transcriptional variation in three key races.</title>
        <authorList>
            <person name="Adams T.M."/>
            <person name="Armitage A.D."/>
            <person name="Sobczyk M.K."/>
            <person name="Bates H.J."/>
            <person name="Dunwell J.M."/>
            <person name="Nellist C.F."/>
            <person name="Harrison R.J."/>
        </authorList>
    </citation>
    <scope>NUCLEOTIDE SEQUENCE [LARGE SCALE GENOMIC DNA]</scope>
    <source>
        <strain evidence="9 10">SCRP324</strain>
    </source>
</reference>
<dbReference type="SMART" id="SM00355">
    <property type="entry name" value="ZnF_C2H2"/>
    <property type="match status" value="7"/>
</dbReference>
<evidence type="ECO:0000313" key="10">
    <source>
        <dbReference type="Proteomes" id="UP000435112"/>
    </source>
</evidence>
<name>A0A6A3NG34_9STRA</name>
<dbReference type="GO" id="GO:0000981">
    <property type="term" value="F:DNA-binding transcription factor activity, RNA polymerase II-specific"/>
    <property type="evidence" value="ECO:0007669"/>
    <property type="project" value="TreeGrafter"/>
</dbReference>
<feature type="compositionally biased region" description="Basic and acidic residues" evidence="7">
    <location>
        <begin position="1"/>
        <end position="10"/>
    </location>
</feature>
<dbReference type="Proteomes" id="UP000435112">
    <property type="component" value="Unassembled WGS sequence"/>
</dbReference>
<keyword evidence="3 5" id="KW-0863">Zinc-finger</keyword>
<keyword evidence="2" id="KW-0677">Repeat</keyword>
<dbReference type="InterPro" id="IPR013087">
    <property type="entry name" value="Znf_C2H2_type"/>
</dbReference>
<dbReference type="GO" id="GO:0005634">
    <property type="term" value="C:nucleus"/>
    <property type="evidence" value="ECO:0007669"/>
    <property type="project" value="UniProtKB-ARBA"/>
</dbReference>
<keyword evidence="1" id="KW-0479">Metal-binding</keyword>
<dbReference type="PANTHER" id="PTHR19818:SF157">
    <property type="entry name" value="C2H2-TYPE DOMAIN-CONTAINING PROTEIN"/>
    <property type="match status" value="1"/>
</dbReference>
<feature type="compositionally biased region" description="Low complexity" evidence="7">
    <location>
        <begin position="71"/>
        <end position="82"/>
    </location>
</feature>
<keyword evidence="4" id="KW-0862">Zinc</keyword>
<accession>A0A6A3NG34</accession>
<organism evidence="9 10">
    <name type="scientific">Phytophthora rubi</name>
    <dbReference type="NCBI Taxonomy" id="129364"/>
    <lineage>
        <taxon>Eukaryota</taxon>
        <taxon>Sar</taxon>
        <taxon>Stramenopiles</taxon>
        <taxon>Oomycota</taxon>
        <taxon>Peronosporomycetes</taxon>
        <taxon>Peronosporales</taxon>
        <taxon>Peronosporaceae</taxon>
        <taxon>Phytophthora</taxon>
    </lineage>
</organism>
<evidence type="ECO:0000313" key="9">
    <source>
        <dbReference type="EMBL" id="KAE9039303.1"/>
    </source>
</evidence>
<feature type="domain" description="C2H2-type" evidence="8">
    <location>
        <begin position="234"/>
        <end position="263"/>
    </location>
</feature>
<dbReference type="FunFam" id="3.30.160.60:FF:000100">
    <property type="entry name" value="Zinc finger 45-like"/>
    <property type="match status" value="1"/>
</dbReference>
<dbReference type="Pfam" id="PF00096">
    <property type="entry name" value="zf-C2H2"/>
    <property type="match status" value="3"/>
</dbReference>
<protein>
    <recommendedName>
        <fullName evidence="8">C2H2-type domain-containing protein</fullName>
    </recommendedName>
</protein>
<dbReference type="AlphaFoldDB" id="A0A6A3NG34"/>
<dbReference type="PROSITE" id="PS50157">
    <property type="entry name" value="ZINC_FINGER_C2H2_2"/>
    <property type="match status" value="4"/>
</dbReference>
<gene>
    <name evidence="9" type="ORF">PR002_g5574</name>
</gene>
<comment type="caution">
    <text evidence="9">The sequence shown here is derived from an EMBL/GenBank/DDBJ whole genome shotgun (WGS) entry which is preliminary data.</text>
</comment>
<evidence type="ECO:0000256" key="4">
    <source>
        <dbReference type="ARBA" id="ARBA00022833"/>
    </source>
</evidence>
<sequence>MERPLLDAHHSAHAALEAAPPAASSSSSSLVTVSLFPAPGARERAHLANPSLASFPHEEAEPMRGYPPPSTASNSVAGATSASSSTAGAASFRSVSLPRWSPSPLTPRYLAVTTQHQPPPLGALLTSSAAGTSVEEVGGQYHHYDEDHRAAASMVETAQRHEGSNGLGELTAAAAVAESGNVNAAGSMAMSAALGALPLSIARPLGVSLATNTSTALQTRKRKRIPGAMRMRNFLCMHPGCGKSFTDSAHLRDHTVVHTGEKKLSCPTCNKLFARASTLQEHIRVHTGEKPYVCGVPGCSKRYASRAAMRFHRSTHVPLTAYAPGQGSEAGIDVNVDSSPQVLSAPPLTPFTCQECGKHFRVRELLMAHLKVHTAHRTAAAVSALTSLSPRGLARTSINESSVELGGTRVVNEEGSAHNNIIFQADDSRHLHDTIRAQQDEIERLQAEVSRLRGQASLQPAPTRPRIEKTGNAVPAQTAPVEMLQDGFKPFECCICRNRFANFYQLTFHGKQHPDAPMTEVTGEQAPLPVGPKYCPEEECEYAESTGKSLRNLQTLKRHWQRRHQTERPYACSYCPSSRQKTFKTRENLKAHEKDCTKNVPVR</sequence>
<evidence type="ECO:0000256" key="2">
    <source>
        <dbReference type="ARBA" id="ARBA00022737"/>
    </source>
</evidence>
<proteinExistence type="predicted"/>
<dbReference type="PROSITE" id="PS00028">
    <property type="entry name" value="ZINC_FINGER_C2H2_1"/>
    <property type="match status" value="5"/>
</dbReference>
<keyword evidence="6" id="KW-0175">Coiled coil</keyword>
<feature type="region of interest" description="Disordered" evidence="7">
    <location>
        <begin position="58"/>
        <end position="82"/>
    </location>
</feature>
<feature type="domain" description="C2H2-type" evidence="8">
    <location>
        <begin position="351"/>
        <end position="378"/>
    </location>
</feature>
<dbReference type="GO" id="GO:0008270">
    <property type="term" value="F:zinc ion binding"/>
    <property type="evidence" value="ECO:0007669"/>
    <property type="project" value="UniProtKB-KW"/>
</dbReference>
<evidence type="ECO:0000256" key="1">
    <source>
        <dbReference type="ARBA" id="ARBA00022723"/>
    </source>
</evidence>
<dbReference type="EMBL" id="QXFU01000238">
    <property type="protein sequence ID" value="KAE9039303.1"/>
    <property type="molecule type" value="Genomic_DNA"/>
</dbReference>
<feature type="coiled-coil region" evidence="6">
    <location>
        <begin position="428"/>
        <end position="455"/>
    </location>
</feature>
<dbReference type="OrthoDB" id="8117402at2759"/>
<dbReference type="GO" id="GO:0045944">
    <property type="term" value="P:positive regulation of transcription by RNA polymerase II"/>
    <property type="evidence" value="ECO:0007669"/>
    <property type="project" value="UniProtKB-ARBA"/>
</dbReference>
<feature type="compositionally biased region" description="Low complexity" evidence="7">
    <location>
        <begin position="13"/>
        <end position="25"/>
    </location>
</feature>
<evidence type="ECO:0000256" key="7">
    <source>
        <dbReference type="SAM" id="MobiDB-lite"/>
    </source>
</evidence>
<dbReference type="FunFam" id="3.30.160.60:FF:000125">
    <property type="entry name" value="Putative zinc finger protein 143"/>
    <property type="match status" value="1"/>
</dbReference>
<evidence type="ECO:0000256" key="5">
    <source>
        <dbReference type="PROSITE-ProRule" id="PRU00042"/>
    </source>
</evidence>
<dbReference type="FunFam" id="3.30.160.60:FF:000340">
    <property type="entry name" value="zinc finger protein 473 isoform X1"/>
    <property type="match status" value="1"/>
</dbReference>
<feature type="domain" description="C2H2-type" evidence="8">
    <location>
        <begin position="292"/>
        <end position="316"/>
    </location>
</feature>
<dbReference type="SUPFAM" id="SSF57667">
    <property type="entry name" value="beta-beta-alpha zinc fingers"/>
    <property type="match status" value="4"/>
</dbReference>
<evidence type="ECO:0000259" key="8">
    <source>
        <dbReference type="PROSITE" id="PS50157"/>
    </source>
</evidence>
<evidence type="ECO:0000256" key="6">
    <source>
        <dbReference type="SAM" id="Coils"/>
    </source>
</evidence>
<dbReference type="Gene3D" id="3.30.160.60">
    <property type="entry name" value="Classic Zinc Finger"/>
    <property type="match status" value="5"/>
</dbReference>
<evidence type="ECO:0000256" key="3">
    <source>
        <dbReference type="ARBA" id="ARBA00022771"/>
    </source>
</evidence>
<feature type="region of interest" description="Disordered" evidence="7">
    <location>
        <begin position="1"/>
        <end position="25"/>
    </location>
</feature>
<dbReference type="GO" id="GO:0000978">
    <property type="term" value="F:RNA polymerase II cis-regulatory region sequence-specific DNA binding"/>
    <property type="evidence" value="ECO:0007669"/>
    <property type="project" value="TreeGrafter"/>
</dbReference>
<dbReference type="InterPro" id="IPR050329">
    <property type="entry name" value="GLI_C2H2-zinc-finger"/>
</dbReference>